<dbReference type="Gene3D" id="2.60.40.10">
    <property type="entry name" value="Immunoglobulins"/>
    <property type="match status" value="1"/>
</dbReference>
<dbReference type="AlphaFoldDB" id="A0A225VP22"/>
<dbReference type="OrthoDB" id="58789at2759"/>
<feature type="domain" description="Fibronectin type-III" evidence="1">
    <location>
        <begin position="167"/>
        <end position="287"/>
    </location>
</feature>
<gene>
    <name evidence="2" type="ORF">PHMEG_00020458</name>
</gene>
<accession>A0A225VP22</accession>
<comment type="caution">
    <text evidence="2">The sequence shown here is derived from an EMBL/GenBank/DDBJ whole genome shotgun (WGS) entry which is preliminary data.</text>
</comment>
<protein>
    <recommendedName>
        <fullName evidence="1">Fibronectin type-III domain-containing protein</fullName>
    </recommendedName>
</protein>
<dbReference type="EMBL" id="NBNE01003639">
    <property type="protein sequence ID" value="OWZ07183.1"/>
    <property type="molecule type" value="Genomic_DNA"/>
</dbReference>
<evidence type="ECO:0000259" key="1">
    <source>
        <dbReference type="PROSITE" id="PS50853"/>
    </source>
</evidence>
<dbReference type="Proteomes" id="UP000198211">
    <property type="component" value="Unassembled WGS sequence"/>
</dbReference>
<organism evidence="2 3">
    <name type="scientific">Phytophthora megakarya</name>
    <dbReference type="NCBI Taxonomy" id="4795"/>
    <lineage>
        <taxon>Eukaryota</taxon>
        <taxon>Sar</taxon>
        <taxon>Stramenopiles</taxon>
        <taxon>Oomycota</taxon>
        <taxon>Peronosporomycetes</taxon>
        <taxon>Peronosporales</taxon>
        <taxon>Peronosporaceae</taxon>
        <taxon>Phytophthora</taxon>
    </lineage>
</organism>
<name>A0A225VP22_9STRA</name>
<reference evidence="3" key="1">
    <citation type="submission" date="2017-03" db="EMBL/GenBank/DDBJ databases">
        <title>Phytopthora megakarya and P. palmivora, two closely related causual agents of cacao black pod achieved similar genome size and gene model numbers by different mechanisms.</title>
        <authorList>
            <person name="Ali S."/>
            <person name="Shao J."/>
            <person name="Larry D.J."/>
            <person name="Kronmiller B."/>
            <person name="Shen D."/>
            <person name="Strem M.D."/>
            <person name="Melnick R.L."/>
            <person name="Guiltinan M.J."/>
            <person name="Tyler B.M."/>
            <person name="Meinhardt L.W."/>
            <person name="Bailey B.A."/>
        </authorList>
    </citation>
    <scope>NUCLEOTIDE SEQUENCE [LARGE SCALE GENOMIC DNA]</scope>
    <source>
        <strain evidence="3">zdho120</strain>
    </source>
</reference>
<dbReference type="InterPro" id="IPR036116">
    <property type="entry name" value="FN3_sf"/>
</dbReference>
<keyword evidence="3" id="KW-1185">Reference proteome</keyword>
<dbReference type="InterPro" id="IPR013783">
    <property type="entry name" value="Ig-like_fold"/>
</dbReference>
<proteinExistence type="predicted"/>
<evidence type="ECO:0000313" key="2">
    <source>
        <dbReference type="EMBL" id="OWZ07183.1"/>
    </source>
</evidence>
<sequence length="294" mass="33110">MGRAHDDDEEGDIDLTWRVDLLRALITGDLPNVKRVILDHIEVISAPFTATMSSWMLQWEGMYWWMLQDATPVFVASAYSRPEIVHWLLMNGADRSAPCYLMQIPAQVVGECCMYAALPDRNRDSKAIVADSATCKRLLDQPPTPPLPPTVDVTFSSSYSSEVVLTRPGSSTTSSIQQTVYKCLLHVSWETPLSNGAIIDKYELRSRRLVAEDENKAITEQDDSEKMNIATSTWHSERVAHNRKSRHQSVLIEHLQFSTMYEFILRSCNTAGKGEWSPSFQTMTPQVPTRSGGI</sequence>
<dbReference type="CDD" id="cd00063">
    <property type="entry name" value="FN3"/>
    <property type="match status" value="1"/>
</dbReference>
<evidence type="ECO:0000313" key="3">
    <source>
        <dbReference type="Proteomes" id="UP000198211"/>
    </source>
</evidence>
<dbReference type="PROSITE" id="PS50853">
    <property type="entry name" value="FN3"/>
    <property type="match status" value="1"/>
</dbReference>
<dbReference type="InterPro" id="IPR003961">
    <property type="entry name" value="FN3_dom"/>
</dbReference>
<dbReference type="Pfam" id="PF00041">
    <property type="entry name" value="fn3"/>
    <property type="match status" value="1"/>
</dbReference>
<dbReference type="SUPFAM" id="SSF49265">
    <property type="entry name" value="Fibronectin type III"/>
    <property type="match status" value="1"/>
</dbReference>